<dbReference type="STRING" id="1314781.A0A165MZU4"/>
<dbReference type="Gene3D" id="3.40.50.300">
    <property type="entry name" value="P-loop containing nucleotide triphosphate hydrolases"/>
    <property type="match status" value="1"/>
</dbReference>
<evidence type="ECO:0000256" key="3">
    <source>
        <dbReference type="ARBA" id="ARBA00022840"/>
    </source>
</evidence>
<dbReference type="GO" id="GO:0005741">
    <property type="term" value="C:mitochondrial outer membrane"/>
    <property type="evidence" value="ECO:0007669"/>
    <property type="project" value="TreeGrafter"/>
</dbReference>
<gene>
    <name evidence="7" type="ORF">EXIGLDRAFT_604886</name>
</gene>
<dbReference type="OrthoDB" id="39734at2759"/>
<evidence type="ECO:0000256" key="2">
    <source>
        <dbReference type="ARBA" id="ARBA00022741"/>
    </source>
</evidence>
<dbReference type="GO" id="GO:0005524">
    <property type="term" value="F:ATP binding"/>
    <property type="evidence" value="ECO:0007669"/>
    <property type="project" value="UniProtKB-KW"/>
</dbReference>
<dbReference type="InterPro" id="IPR003959">
    <property type="entry name" value="ATPase_AAA_core"/>
</dbReference>
<dbReference type="PROSITE" id="PS00674">
    <property type="entry name" value="AAA"/>
    <property type="match status" value="1"/>
</dbReference>
<dbReference type="AlphaFoldDB" id="A0A165MZU4"/>
<dbReference type="Gene3D" id="1.10.8.60">
    <property type="match status" value="1"/>
</dbReference>
<evidence type="ECO:0000256" key="4">
    <source>
        <dbReference type="ARBA" id="ARBA00023128"/>
    </source>
</evidence>
<organism evidence="7 8">
    <name type="scientific">Exidia glandulosa HHB12029</name>
    <dbReference type="NCBI Taxonomy" id="1314781"/>
    <lineage>
        <taxon>Eukaryota</taxon>
        <taxon>Fungi</taxon>
        <taxon>Dikarya</taxon>
        <taxon>Basidiomycota</taxon>
        <taxon>Agaricomycotina</taxon>
        <taxon>Agaricomycetes</taxon>
        <taxon>Auriculariales</taxon>
        <taxon>Exidiaceae</taxon>
        <taxon>Exidia</taxon>
    </lineage>
</organism>
<comment type="similarity">
    <text evidence="5">Belongs to the AAA ATPase family.</text>
</comment>
<evidence type="ECO:0000313" key="8">
    <source>
        <dbReference type="Proteomes" id="UP000077266"/>
    </source>
</evidence>
<dbReference type="PANTHER" id="PTHR45644">
    <property type="entry name" value="AAA ATPASE, PUTATIVE (AFU_ORTHOLOGUE AFUA_2G12920)-RELATED-RELATED"/>
    <property type="match status" value="1"/>
</dbReference>
<keyword evidence="3 5" id="KW-0067">ATP-binding</keyword>
<dbReference type="InterPro" id="IPR003593">
    <property type="entry name" value="AAA+_ATPase"/>
</dbReference>
<evidence type="ECO:0000313" key="7">
    <source>
        <dbReference type="EMBL" id="KZV99996.1"/>
    </source>
</evidence>
<accession>A0A165MZU4</accession>
<dbReference type="SMART" id="SM00382">
    <property type="entry name" value="AAA"/>
    <property type="match status" value="1"/>
</dbReference>
<keyword evidence="4" id="KW-0496">Mitochondrion</keyword>
<dbReference type="InterPro" id="IPR003960">
    <property type="entry name" value="ATPase_AAA_CS"/>
</dbReference>
<dbReference type="Pfam" id="PF00004">
    <property type="entry name" value="AAA"/>
    <property type="match status" value="1"/>
</dbReference>
<comment type="subcellular location">
    <subcellularLocation>
        <location evidence="1">Mitochondrion</location>
    </subcellularLocation>
</comment>
<evidence type="ECO:0000256" key="1">
    <source>
        <dbReference type="ARBA" id="ARBA00004173"/>
    </source>
</evidence>
<feature type="domain" description="AAA+ ATPase" evidence="6">
    <location>
        <begin position="41"/>
        <end position="181"/>
    </location>
</feature>
<reference evidence="7 8" key="1">
    <citation type="journal article" date="2016" name="Mol. Biol. Evol.">
        <title>Comparative Genomics of Early-Diverging Mushroom-Forming Fungi Provides Insights into the Origins of Lignocellulose Decay Capabilities.</title>
        <authorList>
            <person name="Nagy L.G."/>
            <person name="Riley R."/>
            <person name="Tritt A."/>
            <person name="Adam C."/>
            <person name="Daum C."/>
            <person name="Floudas D."/>
            <person name="Sun H."/>
            <person name="Yadav J.S."/>
            <person name="Pangilinan J."/>
            <person name="Larsson K.H."/>
            <person name="Matsuura K."/>
            <person name="Barry K."/>
            <person name="Labutti K."/>
            <person name="Kuo R."/>
            <person name="Ohm R.A."/>
            <person name="Bhattacharya S.S."/>
            <person name="Shirouzu T."/>
            <person name="Yoshinaga Y."/>
            <person name="Martin F.M."/>
            <person name="Grigoriev I.V."/>
            <person name="Hibbett D.S."/>
        </authorList>
    </citation>
    <scope>NUCLEOTIDE SEQUENCE [LARGE SCALE GENOMIC DNA]</scope>
    <source>
        <strain evidence="7 8">HHB12029</strain>
    </source>
</reference>
<dbReference type="GO" id="GO:0016887">
    <property type="term" value="F:ATP hydrolysis activity"/>
    <property type="evidence" value="ECO:0007669"/>
    <property type="project" value="InterPro"/>
</dbReference>
<dbReference type="InterPro" id="IPR051701">
    <property type="entry name" value="Mito_OM_Translocase_MSP1"/>
</dbReference>
<dbReference type="InParanoid" id="A0A165MZU4"/>
<dbReference type="InterPro" id="IPR027417">
    <property type="entry name" value="P-loop_NTPase"/>
</dbReference>
<sequence length="299" mass="33132">MQTTFDDVHIPEGIIDTLRTAVSLPLFCPSACSSGILSSESSAGVLLYGPPGTGKTMACRAVAKECGVRMLQIQSSTIQRCLVGETEQLIASIFKLARRLGPCVVFIDELDAIFGSRDSGKKPVWYISALTEFMQEMDGLRSADFNRDKGLIVIGATNRPQDLDNAILRRLPRRILVDLPVVQERQKILEHYLAAELKSDDLELPKLAMQTRLFSGSDLRHLVLAAAQNALKRSVNIRWKRGGGTDPKSAVQSVKPLPICMEDFKQARKEISPSSAANHKLLEEMRRWGKGERIQKDDC</sequence>
<keyword evidence="2 5" id="KW-0547">Nucleotide-binding</keyword>
<dbReference type="PANTHER" id="PTHR45644:SF56">
    <property type="entry name" value="AAA ATPASE, PUTATIVE (AFU_ORTHOLOGUE AFUA_2G12920)-RELATED"/>
    <property type="match status" value="1"/>
</dbReference>
<name>A0A165MZU4_EXIGL</name>
<dbReference type="EMBL" id="KV425904">
    <property type="protein sequence ID" value="KZV99996.1"/>
    <property type="molecule type" value="Genomic_DNA"/>
</dbReference>
<evidence type="ECO:0000259" key="6">
    <source>
        <dbReference type="SMART" id="SM00382"/>
    </source>
</evidence>
<dbReference type="SUPFAM" id="SSF52540">
    <property type="entry name" value="P-loop containing nucleoside triphosphate hydrolases"/>
    <property type="match status" value="1"/>
</dbReference>
<dbReference type="Proteomes" id="UP000077266">
    <property type="component" value="Unassembled WGS sequence"/>
</dbReference>
<evidence type="ECO:0000256" key="5">
    <source>
        <dbReference type="RuleBase" id="RU003651"/>
    </source>
</evidence>
<proteinExistence type="inferred from homology"/>
<keyword evidence="8" id="KW-1185">Reference proteome</keyword>
<protein>
    <submittedName>
        <fullName evidence="7">AAA-domain-containing protein</fullName>
    </submittedName>
</protein>